<feature type="transmembrane region" description="Helical" evidence="1">
    <location>
        <begin position="81"/>
        <end position="101"/>
    </location>
</feature>
<keyword evidence="1" id="KW-0812">Transmembrane</keyword>
<feature type="transmembrane region" description="Helical" evidence="1">
    <location>
        <begin position="50"/>
        <end position="69"/>
    </location>
</feature>
<organism evidence="2 3">
    <name type="scientific">Dibothriocephalus latus</name>
    <name type="common">Fish tapeworm</name>
    <name type="synonym">Diphyllobothrium latum</name>
    <dbReference type="NCBI Taxonomy" id="60516"/>
    <lineage>
        <taxon>Eukaryota</taxon>
        <taxon>Metazoa</taxon>
        <taxon>Spiralia</taxon>
        <taxon>Lophotrochozoa</taxon>
        <taxon>Platyhelminthes</taxon>
        <taxon>Cestoda</taxon>
        <taxon>Eucestoda</taxon>
        <taxon>Diphyllobothriidea</taxon>
        <taxon>Diphyllobothriidae</taxon>
        <taxon>Dibothriocephalus</taxon>
    </lineage>
</organism>
<keyword evidence="3" id="KW-1185">Reference proteome</keyword>
<dbReference type="EMBL" id="UYRU01077218">
    <property type="protein sequence ID" value="VDN27878.1"/>
    <property type="molecule type" value="Genomic_DNA"/>
</dbReference>
<evidence type="ECO:0000313" key="3">
    <source>
        <dbReference type="Proteomes" id="UP000281553"/>
    </source>
</evidence>
<evidence type="ECO:0000313" key="2">
    <source>
        <dbReference type="EMBL" id="VDN27878.1"/>
    </source>
</evidence>
<keyword evidence="1" id="KW-0472">Membrane</keyword>
<evidence type="ECO:0008006" key="4">
    <source>
        <dbReference type="Google" id="ProtNLM"/>
    </source>
</evidence>
<reference evidence="2 3" key="1">
    <citation type="submission" date="2018-11" db="EMBL/GenBank/DDBJ databases">
        <authorList>
            <consortium name="Pathogen Informatics"/>
        </authorList>
    </citation>
    <scope>NUCLEOTIDE SEQUENCE [LARGE SCALE GENOMIC DNA]</scope>
</reference>
<proteinExistence type="predicted"/>
<evidence type="ECO:0000256" key="1">
    <source>
        <dbReference type="SAM" id="Phobius"/>
    </source>
</evidence>
<sequence>MHKNNIHFAVGLGCAVLFLILAVALSSWRCGTVLDSCLRGPFKESYRTVGALLVCAILINLVALAIVIAGCITPLPWCTPAALGLTWIAGILALVAVAFYFDKLDSIYSPLLAVIGMSFTLTMAITTSISMIQARTT</sequence>
<dbReference type="OrthoDB" id="6301318at2759"/>
<keyword evidence="1" id="KW-1133">Transmembrane helix</keyword>
<dbReference type="AlphaFoldDB" id="A0A3P7MYM9"/>
<name>A0A3P7MYM9_DIBLA</name>
<dbReference type="Proteomes" id="UP000281553">
    <property type="component" value="Unassembled WGS sequence"/>
</dbReference>
<feature type="transmembrane region" description="Helical" evidence="1">
    <location>
        <begin position="107"/>
        <end position="132"/>
    </location>
</feature>
<protein>
    <recommendedName>
        <fullName evidence="4">MARVEL domain-containing protein</fullName>
    </recommendedName>
</protein>
<gene>
    <name evidence="2" type="ORF">DILT_LOCUS15084</name>
</gene>
<accession>A0A3P7MYM9</accession>